<sequence length="69" mass="7614">MQTIIATCGDGCSVVKDVPDRATERTKGWQGGPSRADPLDRLVRTARFRAQVRDDRLRVVGTEKVSRTG</sequence>
<reference evidence="1" key="1">
    <citation type="submission" date="2021-01" db="EMBL/GenBank/DDBJ databases">
        <title>Whole genome shotgun sequence of Virgisporangium ochraceum NBRC 16418.</title>
        <authorList>
            <person name="Komaki H."/>
            <person name="Tamura T."/>
        </authorList>
    </citation>
    <scope>NUCLEOTIDE SEQUENCE</scope>
    <source>
        <strain evidence="1">NBRC 16418</strain>
    </source>
</reference>
<comment type="caution">
    <text evidence="1">The sequence shown here is derived from an EMBL/GenBank/DDBJ whole genome shotgun (WGS) entry which is preliminary data.</text>
</comment>
<evidence type="ECO:0000313" key="2">
    <source>
        <dbReference type="Proteomes" id="UP000635606"/>
    </source>
</evidence>
<name>A0A8J4A9G3_9ACTN</name>
<dbReference type="EMBL" id="BOPH01000158">
    <property type="protein sequence ID" value="GIJ75441.1"/>
    <property type="molecule type" value="Genomic_DNA"/>
</dbReference>
<accession>A0A8J4A9G3</accession>
<evidence type="ECO:0000313" key="1">
    <source>
        <dbReference type="EMBL" id="GIJ75441.1"/>
    </source>
</evidence>
<keyword evidence="2" id="KW-1185">Reference proteome</keyword>
<dbReference type="AlphaFoldDB" id="A0A8J4A9G3"/>
<protein>
    <submittedName>
        <fullName evidence="1">Uncharacterized protein</fullName>
    </submittedName>
</protein>
<proteinExistence type="predicted"/>
<gene>
    <name evidence="1" type="ORF">Voc01_103580</name>
</gene>
<dbReference type="Proteomes" id="UP000635606">
    <property type="component" value="Unassembled WGS sequence"/>
</dbReference>
<organism evidence="1 2">
    <name type="scientific">Virgisporangium ochraceum</name>
    <dbReference type="NCBI Taxonomy" id="65505"/>
    <lineage>
        <taxon>Bacteria</taxon>
        <taxon>Bacillati</taxon>
        <taxon>Actinomycetota</taxon>
        <taxon>Actinomycetes</taxon>
        <taxon>Micromonosporales</taxon>
        <taxon>Micromonosporaceae</taxon>
        <taxon>Virgisporangium</taxon>
    </lineage>
</organism>